<dbReference type="Pfam" id="PF00534">
    <property type="entry name" value="Glycos_transf_1"/>
    <property type="match status" value="1"/>
</dbReference>
<sequence>MKILVGINTLSSGGAEVFASEIAVSYFEKGNDVLFVYFGGVLNKKGEDLLKTLENKGVKTIDLSSVPRLLLIFKYYKIVSQFKPDLVHSNLEQTDFLLVTTKIFNRKALYIRTLHNIKVFQKFPYFIHKLLFKFYDYNVGCSTFTKTHFEIPSLKGEIRVIDNGISISRVNLLTVEKKQLLQELKIESSDVVFTVIGTSQKRFGEYQKGHDLIFDLSDKLPFNVKIIFLGNISNIEKDFPLAWKDSRFLFLGVQNNISNYLNISDFLLAPSRFEGLPISTIEAVCFGIPLICSDIEGFLPFDRDSTLFFKNKSKQGLLESITKAIELSQSYKLLAENNKVFYKDKFDINNVTEKYLNLVK</sequence>
<dbReference type="Pfam" id="PF13439">
    <property type="entry name" value="Glyco_transf_4"/>
    <property type="match status" value="1"/>
</dbReference>
<dbReference type="RefSeq" id="WP_059345034.1">
    <property type="nucleotide sequence ID" value="NZ_CP140570.1"/>
</dbReference>
<dbReference type="InterPro" id="IPR028098">
    <property type="entry name" value="Glyco_trans_4-like_N"/>
</dbReference>
<accession>A0ABD4DII2</accession>
<evidence type="ECO:0000313" key="4">
    <source>
        <dbReference type="EMBL" id="KUY16989.1"/>
    </source>
</evidence>
<dbReference type="SUPFAM" id="SSF53756">
    <property type="entry name" value="UDP-Glycosyltransferase/glycogen phosphorylase"/>
    <property type="match status" value="1"/>
</dbReference>
<evidence type="ECO:0000259" key="3">
    <source>
        <dbReference type="Pfam" id="PF13439"/>
    </source>
</evidence>
<reference evidence="4 5" key="1">
    <citation type="submission" date="2015-11" db="EMBL/GenBank/DDBJ databases">
        <authorList>
            <person name="Nicholson A.C."/>
            <person name="Humrighouse B.W."/>
            <person name="Graziano J."/>
            <person name="Lasker B."/>
            <person name="Whitney A.M."/>
            <person name="Mcquiston J.R."/>
        </authorList>
    </citation>
    <scope>NUCLEOTIDE SEQUENCE [LARGE SCALE GENOMIC DNA]</scope>
    <source>
        <strain evidence="4 5">G4071</strain>
    </source>
</reference>
<dbReference type="Proteomes" id="UP000064412">
    <property type="component" value="Unassembled WGS sequence"/>
</dbReference>
<dbReference type="AlphaFoldDB" id="A0ABD4DII2"/>
<dbReference type="PANTHER" id="PTHR46401:SF2">
    <property type="entry name" value="GLYCOSYLTRANSFERASE WBBK-RELATED"/>
    <property type="match status" value="1"/>
</dbReference>
<keyword evidence="1" id="KW-0808">Transferase</keyword>
<feature type="domain" description="Glycosyl transferase family 1" evidence="2">
    <location>
        <begin position="249"/>
        <end position="339"/>
    </location>
</feature>
<dbReference type="InterPro" id="IPR001296">
    <property type="entry name" value="Glyco_trans_1"/>
</dbReference>
<evidence type="ECO:0008006" key="6">
    <source>
        <dbReference type="Google" id="ProtNLM"/>
    </source>
</evidence>
<dbReference type="EMBL" id="LNOI01000004">
    <property type="protein sequence ID" value="KUY16989.1"/>
    <property type="molecule type" value="Genomic_DNA"/>
</dbReference>
<dbReference type="PANTHER" id="PTHR46401">
    <property type="entry name" value="GLYCOSYLTRANSFERASE WBBK-RELATED"/>
    <property type="match status" value="1"/>
</dbReference>
<dbReference type="Gene3D" id="3.40.50.2000">
    <property type="entry name" value="Glycogen Phosphorylase B"/>
    <property type="match status" value="2"/>
</dbReference>
<protein>
    <recommendedName>
        <fullName evidence="6">Glycosyltransferase</fullName>
    </recommendedName>
</protein>
<organism evidence="4 5">
    <name type="scientific">Elizabethkingia miricola</name>
    <name type="common">Chryseobacterium miricola</name>
    <dbReference type="NCBI Taxonomy" id="172045"/>
    <lineage>
        <taxon>Bacteria</taxon>
        <taxon>Pseudomonadati</taxon>
        <taxon>Bacteroidota</taxon>
        <taxon>Flavobacteriia</taxon>
        <taxon>Flavobacteriales</taxon>
        <taxon>Weeksellaceae</taxon>
        <taxon>Elizabethkingia</taxon>
    </lineage>
</organism>
<feature type="domain" description="Glycosyltransferase subfamily 4-like N-terminal" evidence="3">
    <location>
        <begin position="13"/>
        <end position="169"/>
    </location>
</feature>
<gene>
    <name evidence="4" type="ORF">ATB95_11420</name>
</gene>
<name>A0ABD4DII2_ELIMR</name>
<evidence type="ECO:0000313" key="5">
    <source>
        <dbReference type="Proteomes" id="UP000064412"/>
    </source>
</evidence>
<proteinExistence type="predicted"/>
<dbReference type="GO" id="GO:0016757">
    <property type="term" value="F:glycosyltransferase activity"/>
    <property type="evidence" value="ECO:0007669"/>
    <property type="project" value="UniProtKB-ARBA"/>
</dbReference>
<evidence type="ECO:0000256" key="1">
    <source>
        <dbReference type="ARBA" id="ARBA00022679"/>
    </source>
</evidence>
<evidence type="ECO:0000259" key="2">
    <source>
        <dbReference type="Pfam" id="PF00534"/>
    </source>
</evidence>
<comment type="caution">
    <text evidence="4">The sequence shown here is derived from an EMBL/GenBank/DDBJ whole genome shotgun (WGS) entry which is preliminary data.</text>
</comment>